<dbReference type="InterPro" id="IPR006827">
    <property type="entry name" value="Lant_deHydtase_N"/>
</dbReference>
<dbReference type="InterPro" id="IPR023809">
    <property type="entry name" value="Thiopep_bacteriocin_synth_dom"/>
</dbReference>
<dbReference type="NCBIfam" id="TIGR03891">
    <property type="entry name" value="thiopep_ocin"/>
    <property type="match status" value="1"/>
</dbReference>
<protein>
    <recommendedName>
        <fullName evidence="5">Lantibiotic dehydratase</fullName>
    </recommendedName>
</protein>
<evidence type="ECO:0000259" key="2">
    <source>
        <dbReference type="Pfam" id="PF14028"/>
    </source>
</evidence>
<evidence type="ECO:0000259" key="1">
    <source>
        <dbReference type="Pfam" id="PF04738"/>
    </source>
</evidence>
<sequence>MNGFGKPAKAAGDLRIRHAGFCLLRSPLLPIGGASLVMSESPQTHDLRARALDAIFNASRSLHTRIVEEAGACEGAFLRYLLRMSLRCTPFGTMAGITHCRVGSQDNVRFVGAARYERHLRLDSAVVQGLVQRLLEDDDVIRSVRIRVASSLHVVGRRAYYVRPAKGAAGLGFLQKSVAIDDALHVLISGCPDWTDFHRIEWLVRSVSPESSSDEITEYVGELIRDGVLETDLSPPITGEPHDAWLRQRVYQLPDSKRSVAERLAAIGELLQSKATLELPFSVDDYRRVERLLEPLLTAEDAVIQADMVKPAEIAEISDSTLNLALRDLGELLPLLLERAAVLDDFTHRFIERFGDQRVPLLQALDPEHGVGLDGSAADLSPLTAGLALKRAGAQGTAVMPALAGMVLGALTPANISRRLIELDEAKVLRHKVGTRNVPRQLYGLVSFLQETVGGPKKTVLYGVGAPCPSVLLGRFGFASKDLRDSLLAFLEADEEIEVADIAHLPNDKLGNVVQRPTLRTHEISYLGRAAESAIEVQARDIDVSVVEGCLVLRNSKTGKRIVPRMASAHSFYRSELAPYKFLCLYQLAGYELPAINLGEAVTGLAYCPRVTYKTLIVLPERWRLSAADMAALRTIVGTGNLSRMRDWREQLRLPSTFCYAEGDNVLTVDSGDIQQLRAWLEIVRNDRGVALTESLQNMRTAWVSGPEGLYCNEFIVPFEIDRREPTPRLDLASPLAAAPLPVARQFLPGVEWVYLKIYCGVTMADSVLQAMGERIRGLAAVGLASNWFFIRYGDPQPHLRIRVRCPGNEAEVSRSLVDHAASLGAEAGIASIQLDTYQREIERYGGADAIGLAEAYFHHDAVACLELIALLSPNDRFSDQRWLLALHSAMDILDQFVVVHDERLTLARSLRDSFFEEFEVDGEKRAAIGKKYRHYKPLIEGKAVDATPVQEVLLRRRCASSEIAARLRAQLGSSALRQCTSSLMHMTVNRLLHARAREQEAVIYDFLEREIRRQAAMAAMVYRPK</sequence>
<dbReference type="OrthoDB" id="1273722at2"/>
<name>A0A2N8KWV7_9BURK</name>
<feature type="domain" description="Thiopeptide-type bacteriocin biosynthesis" evidence="2">
    <location>
        <begin position="753"/>
        <end position="1010"/>
    </location>
</feature>
<evidence type="ECO:0008006" key="5">
    <source>
        <dbReference type="Google" id="ProtNLM"/>
    </source>
</evidence>
<evidence type="ECO:0000313" key="3">
    <source>
        <dbReference type="EMBL" id="PND37939.1"/>
    </source>
</evidence>
<gene>
    <name evidence="3" type="ORF">C1O66_10635</name>
</gene>
<dbReference type="Pfam" id="PF04738">
    <property type="entry name" value="Lant_dehydr_N"/>
    <property type="match status" value="1"/>
</dbReference>
<dbReference type="AlphaFoldDB" id="A0A2N8KWV7"/>
<keyword evidence="4" id="KW-1185">Reference proteome</keyword>
<evidence type="ECO:0000313" key="4">
    <source>
        <dbReference type="Proteomes" id="UP000235916"/>
    </source>
</evidence>
<accession>A0A2N8KWV7</accession>
<feature type="domain" description="Lantibiotic dehydratase N-terminal" evidence="1">
    <location>
        <begin position="50"/>
        <end position="671"/>
    </location>
</feature>
<dbReference type="Proteomes" id="UP000235916">
    <property type="component" value="Unassembled WGS sequence"/>
</dbReference>
<proteinExistence type="predicted"/>
<dbReference type="Pfam" id="PF14028">
    <property type="entry name" value="Lant_dehydr_C"/>
    <property type="match status" value="1"/>
</dbReference>
<organism evidence="3 4">
    <name type="scientific">Kinneretia aquatilis</name>
    <dbReference type="NCBI Taxonomy" id="2070761"/>
    <lineage>
        <taxon>Bacteria</taxon>
        <taxon>Pseudomonadati</taxon>
        <taxon>Pseudomonadota</taxon>
        <taxon>Betaproteobacteria</taxon>
        <taxon>Burkholderiales</taxon>
        <taxon>Sphaerotilaceae</taxon>
        <taxon>Roseateles</taxon>
    </lineage>
</organism>
<comment type="caution">
    <text evidence="3">The sequence shown here is derived from an EMBL/GenBank/DDBJ whole genome shotgun (WGS) entry which is preliminary data.</text>
</comment>
<dbReference type="EMBL" id="POSP01000003">
    <property type="protein sequence ID" value="PND37939.1"/>
    <property type="molecule type" value="Genomic_DNA"/>
</dbReference>
<reference evidence="3 4" key="1">
    <citation type="submission" date="2018-01" db="EMBL/GenBank/DDBJ databases">
        <title>Draft genome sequence of Paucibacter aquatile CR182 isolated from freshwater of the Nakdong River.</title>
        <authorList>
            <person name="Choi A."/>
            <person name="Chung E.J."/>
        </authorList>
    </citation>
    <scope>NUCLEOTIDE SEQUENCE [LARGE SCALE GENOMIC DNA]</scope>
    <source>
        <strain evidence="3 4">CR182</strain>
    </source>
</reference>